<keyword evidence="8" id="KW-1185">Reference proteome</keyword>
<dbReference type="EMBL" id="FQZA01000009">
    <property type="protein sequence ID" value="SHJ41745.1"/>
    <property type="molecule type" value="Genomic_DNA"/>
</dbReference>
<feature type="transmembrane region" description="Helical" evidence="6">
    <location>
        <begin position="336"/>
        <end position="357"/>
    </location>
</feature>
<reference evidence="7 8" key="1">
    <citation type="submission" date="2016-11" db="EMBL/GenBank/DDBJ databases">
        <authorList>
            <person name="Jaros S."/>
            <person name="Januszkiewicz K."/>
            <person name="Wedrychowicz H."/>
        </authorList>
    </citation>
    <scope>NUCLEOTIDE SEQUENCE [LARGE SCALE GENOMIC DNA]</scope>
    <source>
        <strain evidence="7 8">DSM 26892</strain>
    </source>
</reference>
<dbReference type="STRING" id="313368.SAMN04488012_10918"/>
<dbReference type="RefSeq" id="WP_073129141.1">
    <property type="nucleotide sequence ID" value="NZ_FQZA01000009.1"/>
</dbReference>
<dbReference type="PANTHER" id="PTHR21716:SF16">
    <property type="entry name" value="BLL1467 PROTEIN"/>
    <property type="match status" value="1"/>
</dbReference>
<evidence type="ECO:0000256" key="1">
    <source>
        <dbReference type="ARBA" id="ARBA00004141"/>
    </source>
</evidence>
<evidence type="ECO:0000256" key="2">
    <source>
        <dbReference type="ARBA" id="ARBA00009773"/>
    </source>
</evidence>
<dbReference type="GO" id="GO:0016020">
    <property type="term" value="C:membrane"/>
    <property type="evidence" value="ECO:0007669"/>
    <property type="project" value="UniProtKB-SubCell"/>
</dbReference>
<gene>
    <name evidence="7" type="ORF">SAMN04488012_10918</name>
</gene>
<dbReference type="GO" id="GO:0055085">
    <property type="term" value="P:transmembrane transport"/>
    <property type="evidence" value="ECO:0007669"/>
    <property type="project" value="TreeGrafter"/>
</dbReference>
<proteinExistence type="inferred from homology"/>
<evidence type="ECO:0000313" key="8">
    <source>
        <dbReference type="Proteomes" id="UP000184040"/>
    </source>
</evidence>
<sequence length="386" mass="41344">MALPPVDQIDPDQMSDPSWRIEVLSQLNRIRRALILLAFVAVVVACYFSRDVLLPIILGLMLALTLSPIVRTAGRIGVPAPVTAVLLIVTIGVGLSAAGYAASGPVSRWLAEAPEMGRELQLKLRGLTESVEKVKEASEEVEEMAESNGGGERVQKVSIESPGLLDSAVSNAASVGTTFAVTLVLALFLLASGDMFRVKIVEALPSMSDKKRAYRIMMGVEKAISRYLLTITLINAGLGLIIWGLMWASGLDNAYVWGIVAFAFNFLPFIGAMAGVFLVSVFSLLAFPTLGAAITPPLLYLAATSLEGQIITPAILGRRLELNTVSVFVTVVFWGWLWGIAGALMAVPFLVAVKVICDNIDRMKTWGHFLGSSDLSVRNEAAPETA</sequence>
<evidence type="ECO:0000313" key="7">
    <source>
        <dbReference type="EMBL" id="SHJ41745.1"/>
    </source>
</evidence>
<evidence type="ECO:0000256" key="3">
    <source>
        <dbReference type="ARBA" id="ARBA00022692"/>
    </source>
</evidence>
<feature type="transmembrane region" description="Helical" evidence="6">
    <location>
        <begin position="81"/>
        <end position="102"/>
    </location>
</feature>
<dbReference type="PANTHER" id="PTHR21716">
    <property type="entry name" value="TRANSMEMBRANE PROTEIN"/>
    <property type="match status" value="1"/>
</dbReference>
<feature type="transmembrane region" description="Helical" evidence="6">
    <location>
        <begin position="33"/>
        <end position="50"/>
    </location>
</feature>
<evidence type="ECO:0000256" key="4">
    <source>
        <dbReference type="ARBA" id="ARBA00022989"/>
    </source>
</evidence>
<keyword evidence="5 6" id="KW-0472">Membrane</keyword>
<evidence type="ECO:0000256" key="5">
    <source>
        <dbReference type="ARBA" id="ARBA00023136"/>
    </source>
</evidence>
<feature type="transmembrane region" description="Helical" evidence="6">
    <location>
        <begin position="227"/>
        <end position="248"/>
    </location>
</feature>
<dbReference type="Pfam" id="PF01594">
    <property type="entry name" value="AI-2E_transport"/>
    <property type="match status" value="1"/>
</dbReference>
<comment type="similarity">
    <text evidence="2">Belongs to the autoinducer-2 exporter (AI-2E) (TC 2.A.86) family.</text>
</comment>
<accession>A0A1M6J4U5</accession>
<dbReference type="AlphaFoldDB" id="A0A1M6J4U5"/>
<organism evidence="7 8">
    <name type="scientific">Palleronia salina</name>
    <dbReference type="NCBI Taxonomy" id="313368"/>
    <lineage>
        <taxon>Bacteria</taxon>
        <taxon>Pseudomonadati</taxon>
        <taxon>Pseudomonadota</taxon>
        <taxon>Alphaproteobacteria</taxon>
        <taxon>Rhodobacterales</taxon>
        <taxon>Roseobacteraceae</taxon>
        <taxon>Palleronia</taxon>
    </lineage>
</organism>
<name>A0A1M6J4U5_9RHOB</name>
<feature type="transmembrane region" description="Helical" evidence="6">
    <location>
        <begin position="172"/>
        <end position="191"/>
    </location>
</feature>
<dbReference type="InterPro" id="IPR002549">
    <property type="entry name" value="AI-2E-like"/>
</dbReference>
<dbReference type="Proteomes" id="UP000184040">
    <property type="component" value="Unassembled WGS sequence"/>
</dbReference>
<keyword evidence="4 6" id="KW-1133">Transmembrane helix</keyword>
<feature type="transmembrane region" description="Helical" evidence="6">
    <location>
        <begin position="56"/>
        <end position="74"/>
    </location>
</feature>
<evidence type="ECO:0000256" key="6">
    <source>
        <dbReference type="SAM" id="Phobius"/>
    </source>
</evidence>
<comment type="subcellular location">
    <subcellularLocation>
        <location evidence="1">Membrane</location>
        <topology evidence="1">Multi-pass membrane protein</topology>
    </subcellularLocation>
</comment>
<keyword evidence="3 6" id="KW-0812">Transmembrane</keyword>
<feature type="transmembrane region" description="Helical" evidence="6">
    <location>
        <begin position="254"/>
        <end position="286"/>
    </location>
</feature>
<protein>
    <submittedName>
        <fullName evidence="7">Predicted PurR-regulated permease PerM</fullName>
    </submittedName>
</protein>